<comment type="caution">
    <text evidence="1">The sequence shown here is derived from an EMBL/GenBank/DDBJ whole genome shotgun (WGS) entry which is preliminary data.</text>
</comment>
<dbReference type="EMBL" id="MHTG01000005">
    <property type="protein sequence ID" value="OHA57828.1"/>
    <property type="molecule type" value="Genomic_DNA"/>
</dbReference>
<accession>A0A1G2QBG3</accession>
<evidence type="ECO:0000313" key="2">
    <source>
        <dbReference type="Proteomes" id="UP000176494"/>
    </source>
</evidence>
<evidence type="ECO:0000313" key="1">
    <source>
        <dbReference type="EMBL" id="OHA57828.1"/>
    </source>
</evidence>
<name>A0A1G2QBG3_9BACT</name>
<reference evidence="1 2" key="1">
    <citation type="journal article" date="2016" name="Nat. Commun.">
        <title>Thousands of microbial genomes shed light on interconnected biogeochemical processes in an aquifer system.</title>
        <authorList>
            <person name="Anantharaman K."/>
            <person name="Brown C.T."/>
            <person name="Hug L.A."/>
            <person name="Sharon I."/>
            <person name="Castelle C.J."/>
            <person name="Probst A.J."/>
            <person name="Thomas B.C."/>
            <person name="Singh A."/>
            <person name="Wilkins M.J."/>
            <person name="Karaoz U."/>
            <person name="Brodie E.L."/>
            <person name="Williams K.H."/>
            <person name="Hubbard S.S."/>
            <person name="Banfield J.F."/>
        </authorList>
    </citation>
    <scope>NUCLEOTIDE SEQUENCE [LARGE SCALE GENOMIC DNA]</scope>
</reference>
<dbReference type="AlphaFoldDB" id="A0A1G2QBG3"/>
<protein>
    <submittedName>
        <fullName evidence="1">Uncharacterized protein</fullName>
    </submittedName>
</protein>
<sequence>MRFIKNFIVQLYPTQKIGFLLDTLILVVMQLPKPRKNGQILKSTVALIVSPSVIQGKGQDKRYWTIRKLN</sequence>
<dbReference type="Proteomes" id="UP000176494">
    <property type="component" value="Unassembled WGS sequence"/>
</dbReference>
<organism evidence="1 2">
    <name type="scientific">Candidatus Vogelbacteria bacterium GWA1_51_14</name>
    <dbReference type="NCBI Taxonomy" id="1802435"/>
    <lineage>
        <taxon>Bacteria</taxon>
        <taxon>Candidatus Vogeliibacteriota</taxon>
    </lineage>
</organism>
<gene>
    <name evidence="1" type="ORF">A2114_01005</name>
</gene>
<proteinExistence type="predicted"/>